<keyword evidence="5" id="KW-1133">Transmembrane helix</keyword>
<dbReference type="InterPro" id="IPR000792">
    <property type="entry name" value="Tscrpt_reg_LuxR_C"/>
</dbReference>
<reference evidence="7" key="1">
    <citation type="submission" date="2009-10" db="EMBL/GenBank/DDBJ databases">
        <authorList>
            <person name="Weinstock G."/>
            <person name="Sodergren E."/>
            <person name="Clifton S."/>
            <person name="Fulton L."/>
            <person name="Fulton B."/>
            <person name="Courtney L."/>
            <person name="Fronick C."/>
            <person name="Harrison M."/>
            <person name="Strong C."/>
            <person name="Farmer C."/>
            <person name="Delahaunty K."/>
            <person name="Markovic C."/>
            <person name="Hall O."/>
            <person name="Minx P."/>
            <person name="Tomlinson C."/>
            <person name="Mitreva M."/>
            <person name="Nelson J."/>
            <person name="Hou S."/>
            <person name="Wollam A."/>
            <person name="Pepin K.H."/>
            <person name="Johnson M."/>
            <person name="Bhonagiri V."/>
            <person name="Nash W.E."/>
            <person name="Warren W."/>
            <person name="Chinwalla A."/>
            <person name="Mardis E.R."/>
            <person name="Wilson R.K."/>
        </authorList>
    </citation>
    <scope>NUCLEOTIDE SEQUENCE [LARGE SCALE GENOMIC DNA]</scope>
    <source>
        <strain evidence="7">ATCC 700122</strain>
    </source>
</reference>
<feature type="transmembrane region" description="Helical" evidence="5">
    <location>
        <begin position="260"/>
        <end position="284"/>
    </location>
</feature>
<dbReference type="GO" id="GO:0003677">
    <property type="term" value="F:DNA binding"/>
    <property type="evidence" value="ECO:0007669"/>
    <property type="project" value="UniProtKB-KW"/>
</dbReference>
<evidence type="ECO:0000313" key="7">
    <source>
        <dbReference type="EMBL" id="EEZ60947.1"/>
    </source>
</evidence>
<dbReference type="GO" id="GO:0006355">
    <property type="term" value="P:regulation of DNA-templated transcription"/>
    <property type="evidence" value="ECO:0007669"/>
    <property type="project" value="InterPro"/>
</dbReference>
<keyword evidence="3" id="KW-0804">Transcription</keyword>
<dbReference type="Pfam" id="PF00196">
    <property type="entry name" value="GerE"/>
    <property type="match status" value="1"/>
</dbReference>
<feature type="transmembrane region" description="Helical" evidence="5">
    <location>
        <begin position="385"/>
        <end position="409"/>
    </location>
</feature>
<keyword evidence="8" id="KW-1185">Reference proteome</keyword>
<keyword evidence="5" id="KW-0472">Membrane</keyword>
<keyword evidence="5" id="KW-0812">Transmembrane</keyword>
<protein>
    <submittedName>
        <fullName evidence="7">Transcriptional regulator, LuxR family</fullName>
    </submittedName>
</protein>
<feature type="transmembrane region" description="Helical" evidence="5">
    <location>
        <begin position="328"/>
        <end position="347"/>
    </location>
</feature>
<feature type="transmembrane region" description="Helical" evidence="5">
    <location>
        <begin position="421"/>
        <end position="440"/>
    </location>
</feature>
<dbReference type="Gene3D" id="1.10.10.10">
    <property type="entry name" value="Winged helix-like DNA-binding domain superfamily/Winged helix DNA-binding domain"/>
    <property type="match status" value="1"/>
</dbReference>
<dbReference type="EMBL" id="ACUX02000009">
    <property type="protein sequence ID" value="EEZ60947.1"/>
    <property type="molecule type" value="Genomic_DNA"/>
</dbReference>
<feature type="transmembrane region" description="Helical" evidence="5">
    <location>
        <begin position="194"/>
        <end position="215"/>
    </location>
</feature>
<name>D0WHU3_SLAES</name>
<dbReference type="STRING" id="649764.HMPREF0762_01412"/>
<dbReference type="CDD" id="cd06170">
    <property type="entry name" value="LuxR_C_like"/>
    <property type="match status" value="1"/>
</dbReference>
<keyword evidence="1" id="KW-0805">Transcription regulation</keyword>
<evidence type="ECO:0000256" key="1">
    <source>
        <dbReference type="ARBA" id="ARBA00023015"/>
    </source>
</evidence>
<proteinExistence type="predicted"/>
<dbReference type="InterPro" id="IPR036388">
    <property type="entry name" value="WH-like_DNA-bd_sf"/>
</dbReference>
<feature type="transmembrane region" description="Helical" evidence="5">
    <location>
        <begin position="296"/>
        <end position="316"/>
    </location>
</feature>
<evidence type="ECO:0000313" key="8">
    <source>
        <dbReference type="Proteomes" id="UP000006001"/>
    </source>
</evidence>
<comment type="caution">
    <text evidence="7">The sequence shown here is derived from an EMBL/GenBank/DDBJ whole genome shotgun (WGS) entry which is preliminary data.</text>
</comment>
<feature type="domain" description="HTH luxR-type" evidence="6">
    <location>
        <begin position="556"/>
        <end position="621"/>
    </location>
</feature>
<feature type="transmembrane region" description="Helical" evidence="5">
    <location>
        <begin position="134"/>
        <end position="154"/>
    </location>
</feature>
<dbReference type="AlphaFoldDB" id="D0WHU3"/>
<gene>
    <name evidence="7" type="ORF">HMPREF0762_01412</name>
</gene>
<dbReference type="PROSITE" id="PS50043">
    <property type="entry name" value="HTH_LUXR_2"/>
    <property type="match status" value="1"/>
</dbReference>
<dbReference type="HOGENOM" id="CLU_027066_0_0_11"/>
<keyword evidence="2" id="KW-0238">DNA-binding</keyword>
<evidence type="ECO:0000256" key="3">
    <source>
        <dbReference type="ARBA" id="ARBA00023163"/>
    </source>
</evidence>
<evidence type="ECO:0000259" key="6">
    <source>
        <dbReference type="PROSITE" id="PS50043"/>
    </source>
</evidence>
<dbReference type="SUPFAM" id="SSF103473">
    <property type="entry name" value="MFS general substrate transporter"/>
    <property type="match status" value="1"/>
</dbReference>
<evidence type="ECO:0000256" key="2">
    <source>
        <dbReference type="ARBA" id="ARBA00023125"/>
    </source>
</evidence>
<dbReference type="Proteomes" id="UP000006001">
    <property type="component" value="Unassembled WGS sequence"/>
</dbReference>
<feature type="region of interest" description="Disordered" evidence="4">
    <location>
        <begin position="516"/>
        <end position="542"/>
    </location>
</feature>
<feature type="transmembrane region" description="Helical" evidence="5">
    <location>
        <begin position="70"/>
        <end position="88"/>
    </location>
</feature>
<evidence type="ECO:0000256" key="4">
    <source>
        <dbReference type="SAM" id="MobiDB-lite"/>
    </source>
</evidence>
<feature type="transmembrane region" description="Helical" evidence="5">
    <location>
        <begin position="100"/>
        <end position="122"/>
    </location>
</feature>
<dbReference type="InterPro" id="IPR036259">
    <property type="entry name" value="MFS_trans_sf"/>
</dbReference>
<dbReference type="SUPFAM" id="SSF46894">
    <property type="entry name" value="C-terminal effector domain of the bipartite response regulators"/>
    <property type="match status" value="1"/>
</dbReference>
<dbReference type="PANTHER" id="PTHR44688:SF16">
    <property type="entry name" value="DNA-BINDING TRANSCRIPTIONAL ACTIVATOR DEVR_DOSR"/>
    <property type="match status" value="1"/>
</dbReference>
<organism evidence="7 8">
    <name type="scientific">Slackia exigua (strain ATCC 700122 / DSM 15923 / CIP 105133 / JCM 11022 / KCTC 5966 / S-7)</name>
    <dbReference type="NCBI Taxonomy" id="649764"/>
    <lineage>
        <taxon>Bacteria</taxon>
        <taxon>Bacillati</taxon>
        <taxon>Actinomycetota</taxon>
        <taxon>Coriobacteriia</taxon>
        <taxon>Eggerthellales</taxon>
        <taxon>Eggerthellaceae</taxon>
        <taxon>Slackia</taxon>
    </lineage>
</organism>
<evidence type="ECO:0000256" key="5">
    <source>
        <dbReference type="SAM" id="Phobius"/>
    </source>
</evidence>
<sequence length="623" mass="67577">MRRTGHIGMRRHTPVFEPPSGELGILDSCIGAGEAPAYLQGRTMAHVQSSTTDDRKADSRRLWSAFRARYLGLAVFWACSMLTFRSSITLSGQAQTPEMSTVVVLVSFLANATVLLIGSMLLQRDPDRIRRVPWYVFPALIMVGLVLLCVAGHLSDTTSMVAFVLTGAVMTGMGYGFFWGSWAQVLGSLKPSQTGVYAVIIFFVSALIFVTVSTITSRFHVPSLPIMELLTVVASVCLWKSVNDRDFAAIRVSTDPRRTLAALISIMPLVTVGMVISFFFGFVWEMTVMSMRSADAAHFLPMFANCIAAVILIVIIAVTHRRFEPTRIFLVIIPAIALLFIAFPFFFDTRPVLINVAMTVCYGMFDVILWYSVATAAYDFSTPGYVVGGVARSASIVSRLTGICIGYLVMKSMDAASSSMIVISAGALYLLAVIAVLYAIGRTGTFTLTFGKSGAGAAGRAIRVAYADDFLHDRKRGDEGAGDIAVSEDAEDPSMSVSAARCAACAFVSSERTEGIARQGAEPGAATPTEEHASEPTGTVSENVETLPAEEDLYGSFADDFGLTRREAEILPYLHRGRSARVIASSLYVAESTVRTHIRHILEKTGQHSKQELIDFMESHAQD</sequence>
<dbReference type="PANTHER" id="PTHR44688">
    <property type="entry name" value="DNA-BINDING TRANSCRIPTIONAL ACTIVATOR DEVR_DOSR"/>
    <property type="match status" value="1"/>
</dbReference>
<feature type="transmembrane region" description="Helical" evidence="5">
    <location>
        <begin position="353"/>
        <end position="373"/>
    </location>
</feature>
<dbReference type="PROSITE" id="PS00622">
    <property type="entry name" value="HTH_LUXR_1"/>
    <property type="match status" value="1"/>
</dbReference>
<dbReference type="InterPro" id="IPR016032">
    <property type="entry name" value="Sig_transdc_resp-reg_C-effctor"/>
</dbReference>
<dbReference type="eggNOG" id="COG2197">
    <property type="taxonomic scope" value="Bacteria"/>
</dbReference>
<accession>D0WHU3</accession>
<dbReference type="SMART" id="SM00421">
    <property type="entry name" value="HTH_LUXR"/>
    <property type="match status" value="1"/>
</dbReference>
<feature type="transmembrane region" description="Helical" evidence="5">
    <location>
        <begin position="160"/>
        <end position="182"/>
    </location>
</feature>
<dbReference type="PRINTS" id="PR00038">
    <property type="entry name" value="HTHLUXR"/>
</dbReference>